<keyword evidence="10" id="KW-1185">Reference proteome</keyword>
<dbReference type="Gene3D" id="1.10.1370.10">
    <property type="entry name" value="Neurolysin, domain 3"/>
    <property type="match status" value="1"/>
</dbReference>
<evidence type="ECO:0000256" key="7">
    <source>
        <dbReference type="RuleBase" id="RU003435"/>
    </source>
</evidence>
<keyword evidence="5 7" id="KW-0862">Zinc</keyword>
<dbReference type="RefSeq" id="WP_013217207.1">
    <property type="nucleotide sequence ID" value="NC_014313.1"/>
</dbReference>
<keyword evidence="9" id="KW-0121">Carboxypeptidase</keyword>
<dbReference type="KEGG" id="hdn:Hden_3255"/>
<keyword evidence="6 7" id="KW-0482">Metalloprotease</keyword>
<dbReference type="InterPro" id="IPR024079">
    <property type="entry name" value="MetalloPept_cat_dom_sf"/>
</dbReference>
<reference evidence="10" key="1">
    <citation type="journal article" date="2011" name="J. Bacteriol.">
        <title>Genome sequences of eight morphologically diverse alphaproteobacteria.</title>
        <authorList>
            <consortium name="US DOE Joint Genome Institute"/>
            <person name="Brown P.J."/>
            <person name="Kysela D.T."/>
            <person name="Buechlein A."/>
            <person name="Hemmerich C."/>
            <person name="Brun Y.V."/>
        </authorList>
    </citation>
    <scope>NUCLEOTIDE SEQUENCE [LARGE SCALE GENOMIC DNA]</scope>
    <source>
        <strain evidence="10">ATCC 51888 / DSM 1869 / NCIB 11706 / TK 0415</strain>
    </source>
</reference>
<dbReference type="GO" id="GO:0005829">
    <property type="term" value="C:cytosol"/>
    <property type="evidence" value="ECO:0007669"/>
    <property type="project" value="UniProtKB-ARBA"/>
</dbReference>
<evidence type="ECO:0000256" key="4">
    <source>
        <dbReference type="ARBA" id="ARBA00022801"/>
    </source>
</evidence>
<dbReference type="GO" id="GO:0046872">
    <property type="term" value="F:metal ion binding"/>
    <property type="evidence" value="ECO:0007669"/>
    <property type="project" value="UniProtKB-UniRule"/>
</dbReference>
<evidence type="ECO:0000256" key="1">
    <source>
        <dbReference type="ARBA" id="ARBA00006040"/>
    </source>
</evidence>
<dbReference type="GO" id="GO:0006508">
    <property type="term" value="P:proteolysis"/>
    <property type="evidence" value="ECO:0007669"/>
    <property type="project" value="UniProtKB-KW"/>
</dbReference>
<name>D8JWU0_HYPDA</name>
<evidence type="ECO:0000313" key="9">
    <source>
        <dbReference type="EMBL" id="ADJ25048.1"/>
    </source>
</evidence>
<comment type="cofactor">
    <cofactor evidence="7">
        <name>Zn(2+)</name>
        <dbReference type="ChEBI" id="CHEBI:29105"/>
    </cofactor>
    <text evidence="7">Binds 1 zinc ion.</text>
</comment>
<dbReference type="Gene3D" id="1.10.1370.40">
    <property type="match status" value="1"/>
</dbReference>
<dbReference type="InterPro" id="IPR001567">
    <property type="entry name" value="Pept_M3A_M3B_dom"/>
</dbReference>
<dbReference type="SUPFAM" id="SSF55486">
    <property type="entry name" value="Metalloproteases ('zincins'), catalytic domain"/>
    <property type="match status" value="1"/>
</dbReference>
<evidence type="ECO:0000256" key="2">
    <source>
        <dbReference type="ARBA" id="ARBA00022670"/>
    </source>
</evidence>
<dbReference type="InterPro" id="IPR034005">
    <property type="entry name" value="M3A_DCP"/>
</dbReference>
<dbReference type="PANTHER" id="PTHR43660:SF1">
    <property type="entry name" value="DIPEPTIDYL CARBOXYPEPTIDASE"/>
    <property type="match status" value="1"/>
</dbReference>
<dbReference type="HOGENOM" id="CLU_001805_4_0_5"/>
<dbReference type="InterPro" id="IPR045090">
    <property type="entry name" value="Pept_M3A_M3B"/>
</dbReference>
<dbReference type="Gene3D" id="3.40.390.10">
    <property type="entry name" value="Collagenase (Catalytic Domain)"/>
    <property type="match status" value="1"/>
</dbReference>
<dbReference type="AlphaFoldDB" id="D8JWU0"/>
<proteinExistence type="inferred from homology"/>
<comment type="similarity">
    <text evidence="1 7">Belongs to the peptidase M3 family.</text>
</comment>
<dbReference type="PANTHER" id="PTHR43660">
    <property type="entry name" value="DIPEPTIDYL CARBOXYPEPTIDASE"/>
    <property type="match status" value="1"/>
</dbReference>
<keyword evidence="3 7" id="KW-0479">Metal-binding</keyword>
<dbReference type="FunFam" id="3.40.390.10:FF:000009">
    <property type="entry name" value="Oligopeptidase A"/>
    <property type="match status" value="1"/>
</dbReference>
<dbReference type="GO" id="GO:0004180">
    <property type="term" value="F:carboxypeptidase activity"/>
    <property type="evidence" value="ECO:0007669"/>
    <property type="project" value="UniProtKB-KW"/>
</dbReference>
<dbReference type="EC" id="3.4.15.5" evidence="9"/>
<evidence type="ECO:0000313" key="10">
    <source>
        <dbReference type="Proteomes" id="UP000002033"/>
    </source>
</evidence>
<evidence type="ECO:0000256" key="3">
    <source>
        <dbReference type="ARBA" id="ARBA00022723"/>
    </source>
</evidence>
<dbReference type="GO" id="GO:0004222">
    <property type="term" value="F:metalloendopeptidase activity"/>
    <property type="evidence" value="ECO:0007669"/>
    <property type="project" value="InterPro"/>
</dbReference>
<dbReference type="EMBL" id="CP002083">
    <property type="protein sequence ID" value="ADJ25048.1"/>
    <property type="molecule type" value="Genomic_DNA"/>
</dbReference>
<dbReference type="GO" id="GO:0008241">
    <property type="term" value="F:peptidyl-dipeptidase activity"/>
    <property type="evidence" value="ECO:0007669"/>
    <property type="project" value="UniProtKB-EC"/>
</dbReference>
<gene>
    <name evidence="9" type="ordered locus">Hden_3255</name>
</gene>
<dbReference type="InterPro" id="IPR024077">
    <property type="entry name" value="Neurolysin/TOP_dom2"/>
</dbReference>
<dbReference type="Proteomes" id="UP000002033">
    <property type="component" value="Chromosome"/>
</dbReference>
<dbReference type="Pfam" id="PF01432">
    <property type="entry name" value="Peptidase_M3"/>
    <property type="match status" value="1"/>
</dbReference>
<dbReference type="OrthoDB" id="9773538at2"/>
<keyword evidence="4 7" id="KW-0378">Hydrolase</keyword>
<accession>D8JWU0</accession>
<keyword evidence="2 7" id="KW-0645">Protease</keyword>
<evidence type="ECO:0000256" key="6">
    <source>
        <dbReference type="ARBA" id="ARBA00023049"/>
    </source>
</evidence>
<feature type="domain" description="Peptidase M3A/M3B catalytic" evidence="8">
    <location>
        <begin position="244"/>
        <end position="690"/>
    </location>
</feature>
<protein>
    <submittedName>
        <fullName evidence="9">Peptidyl-dipeptidase Dcp</fullName>
        <ecNumber evidence="9">3.4.15.5</ecNumber>
    </submittedName>
</protein>
<organism evidence="9 10">
    <name type="scientific">Hyphomicrobium denitrificans (strain ATCC 51888 / DSM 1869 / NCIMB 11706 / TK 0415)</name>
    <dbReference type="NCBI Taxonomy" id="582899"/>
    <lineage>
        <taxon>Bacteria</taxon>
        <taxon>Pseudomonadati</taxon>
        <taxon>Pseudomonadota</taxon>
        <taxon>Alphaproteobacteria</taxon>
        <taxon>Hyphomicrobiales</taxon>
        <taxon>Hyphomicrobiaceae</taxon>
        <taxon>Hyphomicrobium</taxon>
    </lineage>
</organism>
<evidence type="ECO:0000259" key="8">
    <source>
        <dbReference type="Pfam" id="PF01432"/>
    </source>
</evidence>
<evidence type="ECO:0000256" key="5">
    <source>
        <dbReference type="ARBA" id="ARBA00022833"/>
    </source>
</evidence>
<dbReference type="eggNOG" id="COG0339">
    <property type="taxonomic scope" value="Bacteria"/>
</dbReference>
<sequence>MIARARKPAAKAPPKSAINPLTAKWNSEFGLPPFDKIEARHFKPALEAAFRQHKEEIEKIASNPAKPTFANTILALEKSGWQLSSIASVFWNIEGSNSTPELQEVARDMAPRFAAHETRILLDKRLFKRIADLYERRESLKLSDEDRRVLERHHLEFVRAGARLSPAEKSRVKEINARLATLVTQFMQNVLKDEQSWRLVLEDETDLAGLPSTLQESAERAAADAKVDGKGMITLARSSVEGFLTFSSRRDLREQAFEAWVKRGAHDGDTDNRQIVAEAVALRSEYARLMGFKSFAEFSLQDTMAKTPDAVDDLLQGVWRKAVKRAGEEHDALLAEARASGDNSLIMPWDWRYYAEKVRKAKFDFDESKLRPYLQLDNMIRAAFGCATRLFGLRFKERTDLPRYHPEVRVWEVLNKSGDHVGIFMGDYFARPSKRSGAWMSAFRSQHKLAKGQSPVIINVLNFAKGADGEPALLSFDDARTLFHEFGHALHGLLSDVSYPSISGTAVSRDFVELPSQLYEHWLSTPEVLEKHALHYKTGKPMPKALRNRLFAARNFNQGFATVEYTSSALVDMALYSANGNPIGDVEGFERETLKDIGMPDEIVMRHRIPHFMHIMSGYAAGYYSYLWSEVMDADAFEAFEEAGDVFHRPTAKKLYEFIYSAGNRRDPHAAYVAFRGRPPKIDGLLKKRGLAA</sequence>
<dbReference type="CDD" id="cd06456">
    <property type="entry name" value="M3A_DCP"/>
    <property type="match status" value="1"/>
</dbReference>